<dbReference type="Proteomes" id="UP000027222">
    <property type="component" value="Unassembled WGS sequence"/>
</dbReference>
<evidence type="ECO:0000313" key="3">
    <source>
        <dbReference type="Proteomes" id="UP000027222"/>
    </source>
</evidence>
<protein>
    <submittedName>
        <fullName evidence="2">Uncharacterized protein</fullName>
    </submittedName>
</protein>
<organism evidence="2 3">
    <name type="scientific">Galerina marginata (strain CBS 339.88)</name>
    <dbReference type="NCBI Taxonomy" id="685588"/>
    <lineage>
        <taxon>Eukaryota</taxon>
        <taxon>Fungi</taxon>
        <taxon>Dikarya</taxon>
        <taxon>Basidiomycota</taxon>
        <taxon>Agaricomycotina</taxon>
        <taxon>Agaricomycetes</taxon>
        <taxon>Agaricomycetidae</taxon>
        <taxon>Agaricales</taxon>
        <taxon>Agaricineae</taxon>
        <taxon>Strophariaceae</taxon>
        <taxon>Galerina</taxon>
    </lineage>
</organism>
<keyword evidence="3" id="KW-1185">Reference proteome</keyword>
<gene>
    <name evidence="2" type="ORF">GALMADRAFT_147040</name>
</gene>
<dbReference type="EMBL" id="KL142414">
    <property type="protein sequence ID" value="KDR67491.1"/>
    <property type="molecule type" value="Genomic_DNA"/>
</dbReference>
<dbReference type="HOGENOM" id="CLU_051720_0_0_1"/>
<evidence type="ECO:0000256" key="1">
    <source>
        <dbReference type="SAM" id="MobiDB-lite"/>
    </source>
</evidence>
<reference evidence="3" key="1">
    <citation type="journal article" date="2014" name="Proc. Natl. Acad. Sci. U.S.A.">
        <title>Extensive sampling of basidiomycete genomes demonstrates inadequacy of the white-rot/brown-rot paradigm for wood decay fungi.</title>
        <authorList>
            <person name="Riley R."/>
            <person name="Salamov A.A."/>
            <person name="Brown D.W."/>
            <person name="Nagy L.G."/>
            <person name="Floudas D."/>
            <person name="Held B.W."/>
            <person name="Levasseur A."/>
            <person name="Lombard V."/>
            <person name="Morin E."/>
            <person name="Otillar R."/>
            <person name="Lindquist E.A."/>
            <person name="Sun H."/>
            <person name="LaButti K.M."/>
            <person name="Schmutz J."/>
            <person name="Jabbour D."/>
            <person name="Luo H."/>
            <person name="Baker S.E."/>
            <person name="Pisabarro A.G."/>
            <person name="Walton J.D."/>
            <person name="Blanchette R.A."/>
            <person name="Henrissat B."/>
            <person name="Martin F."/>
            <person name="Cullen D."/>
            <person name="Hibbett D.S."/>
            <person name="Grigoriev I.V."/>
        </authorList>
    </citation>
    <scope>NUCLEOTIDE SEQUENCE [LARGE SCALE GENOMIC DNA]</scope>
    <source>
        <strain evidence="3">CBS 339.88</strain>
    </source>
</reference>
<name>A0A067S9I0_GALM3</name>
<feature type="compositionally biased region" description="Polar residues" evidence="1">
    <location>
        <begin position="1"/>
        <end position="10"/>
    </location>
</feature>
<proteinExistence type="predicted"/>
<dbReference type="AlphaFoldDB" id="A0A067S9I0"/>
<dbReference type="InterPro" id="IPR032675">
    <property type="entry name" value="LRR_dom_sf"/>
</dbReference>
<dbReference type="OrthoDB" id="3021279at2759"/>
<dbReference type="Gene3D" id="3.80.10.10">
    <property type="entry name" value="Ribonuclease Inhibitor"/>
    <property type="match status" value="1"/>
</dbReference>
<feature type="region of interest" description="Disordered" evidence="1">
    <location>
        <begin position="1"/>
        <end position="20"/>
    </location>
</feature>
<evidence type="ECO:0000313" key="2">
    <source>
        <dbReference type="EMBL" id="KDR67491.1"/>
    </source>
</evidence>
<sequence length="345" mass="39710">MQRSFRTFRSSEPAMNKDDPRLPQEIERSIFKMVASDAGCNIKRMAKLMLVAKRVCEWIRPILYEVFFQSSVFPSSAGFPDLEQHPEFLKDVGKFAKHLFIGSPTKIEDINDLLLSCPNVKNVALWHSLSEGFHSIQPYLEVLRGLPLKRLSSSLRGLQLQDLQKAPFLNLTHFDIRDFASAFWNQITVLPTLPNLTHVCISAIIGVGRTIDLLLRGRNLRLLVILGEKDIDCYSETDEGLKDTRLVLMMYPEQGVYYDVMALDWEHGARGGIDFWVVAERYSMARQSKFLLDNSQRWIPWAIQWAEELNVPGQEWYSTLLPRFPEYPALDVIYYDTCSCQRLAG</sequence>
<accession>A0A067S9I0</accession>